<reference evidence="7" key="1">
    <citation type="submission" date="2016-11" db="UniProtKB">
        <authorList>
            <consortium name="WormBaseParasite"/>
        </authorList>
    </citation>
    <scope>IDENTIFICATION</scope>
</reference>
<dbReference type="AlphaFoldDB" id="A0A1I7SSG7"/>
<dbReference type="CDD" id="cd06135">
    <property type="entry name" value="Orn"/>
    <property type="match status" value="1"/>
</dbReference>
<dbReference type="NCBIfam" id="NF003765">
    <property type="entry name" value="PRK05359.1"/>
    <property type="match status" value="1"/>
</dbReference>
<name>A0A1I7SSG7_BURXY</name>
<sequence length="209" mass="24316">MHGLSSILSRILFPPRTSFLSKMVKKVENSPETRLIWFDGEMTGLELDKVLVEVACVITEADLTKVADFGPIVIHQNEETLEKMNPWCKRTFKKNGLLELIKESQYSEETVDNMLKEFLNKNTPENKCPLAGNSVGMDRMFINKYLPQTAGHIHYRTVDVSTIKELCRRWHPDIYEKAPDKKMNHRSLDDVYESIDELKYYRQSLFLPC</sequence>
<evidence type="ECO:0000256" key="1">
    <source>
        <dbReference type="ARBA" id="ARBA00009921"/>
    </source>
</evidence>
<dbReference type="GO" id="GO:0000175">
    <property type="term" value="F:3'-5'-RNA exonuclease activity"/>
    <property type="evidence" value="ECO:0007669"/>
    <property type="project" value="InterPro"/>
</dbReference>
<evidence type="ECO:0000313" key="7">
    <source>
        <dbReference type="WBParaSite" id="BXY_1598400.1"/>
    </source>
</evidence>
<feature type="domain" description="Exonuclease" evidence="5">
    <location>
        <begin position="34"/>
        <end position="207"/>
    </location>
</feature>
<comment type="similarity">
    <text evidence="1">Belongs to the oligoribonuclease family.</text>
</comment>
<dbReference type="SMART" id="SM00479">
    <property type="entry name" value="EXOIII"/>
    <property type="match status" value="1"/>
</dbReference>
<evidence type="ECO:0000259" key="5">
    <source>
        <dbReference type="SMART" id="SM00479"/>
    </source>
</evidence>
<dbReference type="GO" id="GO:0005739">
    <property type="term" value="C:mitochondrion"/>
    <property type="evidence" value="ECO:0007669"/>
    <property type="project" value="TreeGrafter"/>
</dbReference>
<dbReference type="GO" id="GO:0003676">
    <property type="term" value="F:nucleic acid binding"/>
    <property type="evidence" value="ECO:0007669"/>
    <property type="project" value="InterPro"/>
</dbReference>
<dbReference type="Proteomes" id="UP000095284">
    <property type="component" value="Unplaced"/>
</dbReference>
<dbReference type="InterPro" id="IPR013520">
    <property type="entry name" value="Ribonucl_H"/>
</dbReference>
<dbReference type="WBParaSite" id="BXY_1598400.1">
    <property type="protein sequence ID" value="BXY_1598400.1"/>
    <property type="gene ID" value="BXY_1598400"/>
</dbReference>
<proteinExistence type="inferred from homology"/>
<dbReference type="Gene3D" id="3.30.420.10">
    <property type="entry name" value="Ribonuclease H-like superfamily/Ribonuclease H"/>
    <property type="match status" value="1"/>
</dbReference>
<dbReference type="SUPFAM" id="SSF53098">
    <property type="entry name" value="Ribonuclease H-like"/>
    <property type="match status" value="1"/>
</dbReference>
<keyword evidence="3" id="KW-0378">Hydrolase</keyword>
<dbReference type="PANTHER" id="PTHR11046:SF0">
    <property type="entry name" value="OLIGORIBONUCLEASE, MITOCHONDRIAL"/>
    <property type="match status" value="1"/>
</dbReference>
<keyword evidence="2" id="KW-0540">Nuclease</keyword>
<evidence type="ECO:0000256" key="2">
    <source>
        <dbReference type="ARBA" id="ARBA00022722"/>
    </source>
</evidence>
<accession>A0A1I7SSG7</accession>
<evidence type="ECO:0000256" key="4">
    <source>
        <dbReference type="ARBA" id="ARBA00022839"/>
    </source>
</evidence>
<dbReference type="PANTHER" id="PTHR11046">
    <property type="entry name" value="OLIGORIBONUCLEASE, MITOCHONDRIAL"/>
    <property type="match status" value="1"/>
</dbReference>
<dbReference type="Pfam" id="PF00929">
    <property type="entry name" value="RNase_T"/>
    <property type="match status" value="1"/>
</dbReference>
<evidence type="ECO:0000313" key="6">
    <source>
        <dbReference type="Proteomes" id="UP000095284"/>
    </source>
</evidence>
<dbReference type="eggNOG" id="KOG3242">
    <property type="taxonomic scope" value="Eukaryota"/>
</dbReference>
<keyword evidence="4" id="KW-0269">Exonuclease</keyword>
<evidence type="ECO:0000256" key="3">
    <source>
        <dbReference type="ARBA" id="ARBA00022801"/>
    </source>
</evidence>
<dbReference type="InterPro" id="IPR012337">
    <property type="entry name" value="RNaseH-like_sf"/>
</dbReference>
<dbReference type="InterPro" id="IPR036397">
    <property type="entry name" value="RNaseH_sf"/>
</dbReference>
<organism evidence="6 7">
    <name type="scientific">Bursaphelenchus xylophilus</name>
    <name type="common">Pinewood nematode worm</name>
    <name type="synonym">Aphelenchoides xylophilus</name>
    <dbReference type="NCBI Taxonomy" id="6326"/>
    <lineage>
        <taxon>Eukaryota</taxon>
        <taxon>Metazoa</taxon>
        <taxon>Ecdysozoa</taxon>
        <taxon>Nematoda</taxon>
        <taxon>Chromadorea</taxon>
        <taxon>Rhabditida</taxon>
        <taxon>Tylenchina</taxon>
        <taxon>Tylenchomorpha</taxon>
        <taxon>Aphelenchoidea</taxon>
        <taxon>Aphelenchoididae</taxon>
        <taxon>Bursaphelenchus</taxon>
    </lineage>
</organism>
<protein>
    <submittedName>
        <fullName evidence="7">Exonuclease domain-containing protein</fullName>
    </submittedName>
</protein>
<dbReference type="InterPro" id="IPR022894">
    <property type="entry name" value="Oligoribonuclease"/>
</dbReference>